<protein>
    <recommendedName>
        <fullName evidence="5">DUF2946 domain-containing protein</fullName>
    </recommendedName>
</protein>
<reference evidence="3 4" key="1">
    <citation type="submission" date="2018-09" db="EMBL/GenBank/DDBJ databases">
        <authorList>
            <person name="Grouzdev D.S."/>
            <person name="Krutkina M.S."/>
        </authorList>
    </citation>
    <scope>NUCLEOTIDE SEQUENCE [LARGE SCALE GENOMIC DNA]</scope>
    <source>
        <strain evidence="3 4">RmlP001</strain>
    </source>
</reference>
<evidence type="ECO:0000313" key="3">
    <source>
        <dbReference type="EMBL" id="RYB04080.1"/>
    </source>
</evidence>
<accession>A0A4Q2RAG8</accession>
<comment type="caution">
    <text evidence="3">The sequence shown here is derived from an EMBL/GenBank/DDBJ whole genome shotgun (WGS) entry which is preliminary data.</text>
</comment>
<evidence type="ECO:0000256" key="1">
    <source>
        <dbReference type="SAM" id="MobiDB-lite"/>
    </source>
</evidence>
<evidence type="ECO:0000256" key="2">
    <source>
        <dbReference type="SAM" id="SignalP"/>
    </source>
</evidence>
<dbReference type="EMBL" id="QYBC01000011">
    <property type="protein sequence ID" value="RYB04080.1"/>
    <property type="molecule type" value="Genomic_DNA"/>
</dbReference>
<feature type="region of interest" description="Disordered" evidence="1">
    <location>
        <begin position="94"/>
        <end position="113"/>
    </location>
</feature>
<keyword evidence="4" id="KW-1185">Reference proteome</keyword>
<sequence>MRRSLVAALIVALTLAGLGRATASAGPGKAPRDAIPGLHVPICHAGAAPADPARPSRHDCCGDCALLAAALVPPALSRPAPAVRAAPRLRAVAPMPAMARPRGPRLSRGPPAA</sequence>
<dbReference type="Proteomes" id="UP000289411">
    <property type="component" value="Unassembled WGS sequence"/>
</dbReference>
<keyword evidence="2" id="KW-0732">Signal</keyword>
<evidence type="ECO:0008006" key="5">
    <source>
        <dbReference type="Google" id="ProtNLM"/>
    </source>
</evidence>
<reference evidence="3 4" key="2">
    <citation type="submission" date="2019-02" db="EMBL/GenBank/DDBJ databases">
        <title>'Lichenibacterium ramalinii' gen. nov. sp. nov., 'Lichenibacterium minor' gen. nov. sp. nov.</title>
        <authorList>
            <person name="Pankratov T."/>
        </authorList>
    </citation>
    <scope>NUCLEOTIDE SEQUENCE [LARGE SCALE GENOMIC DNA]</scope>
    <source>
        <strain evidence="3 4">RmlP001</strain>
    </source>
</reference>
<gene>
    <name evidence="3" type="ORF">D3272_13700</name>
</gene>
<feature type="chain" id="PRO_5020821732" description="DUF2946 domain-containing protein" evidence="2">
    <location>
        <begin position="24"/>
        <end position="113"/>
    </location>
</feature>
<evidence type="ECO:0000313" key="4">
    <source>
        <dbReference type="Proteomes" id="UP000289411"/>
    </source>
</evidence>
<dbReference type="AlphaFoldDB" id="A0A4Q2RAG8"/>
<name>A0A4Q2RAG8_9HYPH</name>
<organism evidence="3 4">
    <name type="scientific">Lichenibacterium ramalinae</name>
    <dbReference type="NCBI Taxonomy" id="2316527"/>
    <lineage>
        <taxon>Bacteria</taxon>
        <taxon>Pseudomonadati</taxon>
        <taxon>Pseudomonadota</taxon>
        <taxon>Alphaproteobacteria</taxon>
        <taxon>Hyphomicrobiales</taxon>
        <taxon>Lichenihabitantaceae</taxon>
        <taxon>Lichenibacterium</taxon>
    </lineage>
</organism>
<proteinExistence type="predicted"/>
<feature type="signal peptide" evidence="2">
    <location>
        <begin position="1"/>
        <end position="23"/>
    </location>
</feature>